<feature type="modified residue" description="N6-(pyridoxal phosphate)lysine" evidence="2">
    <location>
        <position position="200"/>
    </location>
</feature>
<dbReference type="CDD" id="cd00616">
    <property type="entry name" value="AHBA_syn"/>
    <property type="match status" value="1"/>
</dbReference>
<dbReference type="Proteomes" id="UP000269692">
    <property type="component" value="Unassembled WGS sequence"/>
</dbReference>
<dbReference type="InterPro" id="IPR015421">
    <property type="entry name" value="PyrdxlP-dep_Trfase_major"/>
</dbReference>
<dbReference type="RefSeq" id="WP_121624247.1">
    <property type="nucleotide sequence ID" value="NZ_JACIIW010000005.1"/>
</dbReference>
<dbReference type="PANTHER" id="PTHR30244:SF42">
    <property type="entry name" value="UDP-2-ACETAMIDO-2-DEOXY-3-OXO-D-GLUCURONATE AMINOTRANSFERASE"/>
    <property type="match status" value="1"/>
</dbReference>
<dbReference type="GO" id="GO:0008483">
    <property type="term" value="F:transaminase activity"/>
    <property type="evidence" value="ECO:0007669"/>
    <property type="project" value="UniProtKB-KW"/>
</dbReference>
<comment type="caution">
    <text evidence="4">The sequence shown here is derived from an EMBL/GenBank/DDBJ whole genome shotgun (WGS) entry which is preliminary data.</text>
</comment>
<dbReference type="Pfam" id="PF01041">
    <property type="entry name" value="DegT_DnrJ_EryC1"/>
    <property type="match status" value="1"/>
</dbReference>
<organism evidence="4 5">
    <name type="scientific">Xanthobacter tagetidis</name>
    <dbReference type="NCBI Taxonomy" id="60216"/>
    <lineage>
        <taxon>Bacteria</taxon>
        <taxon>Pseudomonadati</taxon>
        <taxon>Pseudomonadota</taxon>
        <taxon>Alphaproteobacteria</taxon>
        <taxon>Hyphomicrobiales</taxon>
        <taxon>Xanthobacteraceae</taxon>
        <taxon>Xanthobacter</taxon>
    </lineage>
</organism>
<keyword evidence="5" id="KW-1185">Reference proteome</keyword>
<evidence type="ECO:0000256" key="3">
    <source>
        <dbReference type="RuleBase" id="RU004508"/>
    </source>
</evidence>
<dbReference type="OrthoDB" id="9768668at2"/>
<dbReference type="AlphaFoldDB" id="A0A3L7A7A4"/>
<reference evidence="4 5" key="1">
    <citation type="submission" date="2018-10" db="EMBL/GenBank/DDBJ databases">
        <title>Xanthobacter tagetidis genome sequencing and assembly.</title>
        <authorList>
            <person name="Maclea K.S."/>
            <person name="Goen A.E."/>
            <person name="Fatima S.A."/>
        </authorList>
    </citation>
    <scope>NUCLEOTIDE SEQUENCE [LARGE SCALE GENOMIC DNA]</scope>
    <source>
        <strain evidence="4 5">ATCC 700314</strain>
    </source>
</reference>
<dbReference type="Gene3D" id="3.90.1150.10">
    <property type="entry name" value="Aspartate Aminotransferase, domain 1"/>
    <property type="match status" value="1"/>
</dbReference>
<name>A0A3L7A7A4_9HYPH</name>
<evidence type="ECO:0000313" key="4">
    <source>
        <dbReference type="EMBL" id="RLP76216.1"/>
    </source>
</evidence>
<comment type="similarity">
    <text evidence="3">Belongs to the DegT/DnrJ/EryC1 family.</text>
</comment>
<dbReference type="Gene3D" id="3.40.640.10">
    <property type="entry name" value="Type I PLP-dependent aspartate aminotransferase-like (Major domain)"/>
    <property type="match status" value="1"/>
</dbReference>
<dbReference type="PANTHER" id="PTHR30244">
    <property type="entry name" value="TRANSAMINASE"/>
    <property type="match status" value="1"/>
</dbReference>
<evidence type="ECO:0000256" key="2">
    <source>
        <dbReference type="PIRSR" id="PIRSR000390-2"/>
    </source>
</evidence>
<proteinExistence type="inferred from homology"/>
<keyword evidence="4" id="KW-0808">Transferase</keyword>
<dbReference type="GO" id="GO:0030170">
    <property type="term" value="F:pyridoxal phosphate binding"/>
    <property type="evidence" value="ECO:0007669"/>
    <property type="project" value="TreeGrafter"/>
</dbReference>
<sequence>MTASATAPAPIAFIDLAAQRARIGARIDAAVARVLQSCRFVNGPEVTQFEEQLAAFAGAKYAVSCSSGTDALALILMAWGVKPGDAVFCPAFTFCATAEVVPYLGATPVFVDVDADTFNMDPESLTQAIAVAIEQGLTPRVVIPVDLFGQPADYDALLPIAEAHGLKVLCDTAQGFGGTWNNRRTGSIGDATATSFFPAKPLGCYGDGGAILTDDADLVAVLKSLREHGQGIDKYQNVRIGMTARLDTIQAAVLLEKLAVFEEEIAAREKVARRYNDLLKDVCQVPAVDARATSVWAQYTIRLAPGRRDALADALKAEGIPTAVYYRLPMHLQPAYKHYPAAGAILPACEMLAEEVISLPMHPDLDEATQDRIVGAVRRALAA</sequence>
<gene>
    <name evidence="4" type="ORF">D9R14_15485</name>
</gene>
<dbReference type="PIRSF" id="PIRSF000390">
    <property type="entry name" value="PLP_StrS"/>
    <property type="match status" value="1"/>
</dbReference>
<feature type="active site" description="Proton acceptor" evidence="1">
    <location>
        <position position="200"/>
    </location>
</feature>
<dbReference type="InterPro" id="IPR015422">
    <property type="entry name" value="PyrdxlP-dep_Trfase_small"/>
</dbReference>
<dbReference type="GO" id="GO:0000271">
    <property type="term" value="P:polysaccharide biosynthetic process"/>
    <property type="evidence" value="ECO:0007669"/>
    <property type="project" value="TreeGrafter"/>
</dbReference>
<dbReference type="InterPro" id="IPR015424">
    <property type="entry name" value="PyrdxlP-dep_Trfase"/>
</dbReference>
<keyword evidence="4" id="KW-0032">Aminotransferase</keyword>
<keyword evidence="2 3" id="KW-0663">Pyridoxal phosphate</keyword>
<protein>
    <submittedName>
        <fullName evidence="4">DegT/DnrJ/EryC1/StrS family aminotransferase</fullName>
    </submittedName>
</protein>
<dbReference type="EMBL" id="RCTF01000013">
    <property type="protein sequence ID" value="RLP76216.1"/>
    <property type="molecule type" value="Genomic_DNA"/>
</dbReference>
<evidence type="ECO:0000313" key="5">
    <source>
        <dbReference type="Proteomes" id="UP000269692"/>
    </source>
</evidence>
<dbReference type="InterPro" id="IPR000653">
    <property type="entry name" value="DegT/StrS_aminotransferase"/>
</dbReference>
<evidence type="ECO:0000256" key="1">
    <source>
        <dbReference type="PIRSR" id="PIRSR000390-1"/>
    </source>
</evidence>
<accession>A0A3L7A7A4</accession>
<dbReference type="SUPFAM" id="SSF53383">
    <property type="entry name" value="PLP-dependent transferases"/>
    <property type="match status" value="1"/>
</dbReference>